<organism evidence="3 4">
    <name type="scientific">Hericium alpestre</name>
    <dbReference type="NCBI Taxonomy" id="135208"/>
    <lineage>
        <taxon>Eukaryota</taxon>
        <taxon>Fungi</taxon>
        <taxon>Dikarya</taxon>
        <taxon>Basidiomycota</taxon>
        <taxon>Agaricomycotina</taxon>
        <taxon>Agaricomycetes</taxon>
        <taxon>Russulales</taxon>
        <taxon>Hericiaceae</taxon>
        <taxon>Hericium</taxon>
    </lineage>
</organism>
<feature type="region of interest" description="Disordered" evidence="1">
    <location>
        <begin position="1"/>
        <end position="37"/>
    </location>
</feature>
<evidence type="ECO:0000259" key="2">
    <source>
        <dbReference type="PROSITE" id="PS50097"/>
    </source>
</evidence>
<dbReference type="AlphaFoldDB" id="A0A4Z0AD19"/>
<dbReference type="OrthoDB" id="2367075at2759"/>
<keyword evidence="4" id="KW-1185">Reference proteome</keyword>
<feature type="domain" description="BTB" evidence="2">
    <location>
        <begin position="97"/>
        <end position="163"/>
    </location>
</feature>
<sequence>MSSSNFSQTDIEEFDDLADSPLSSPPTRATTDPSNLHPVHMTSDLMSSLTKLSNTSGDKRVDGQPVKPTITEKSTPISASDLSSTYKRHDRFYFDDGNITFLVEDVLYSVHRYFFCRDSSYFVDFIMNRLIPKGGNSSIPFSEPFVLDDVKSAEFDALLCILYPLNFDECELKTVESFTAVLRLATKWSLSSIRKLAISRLEPIASPVDKVVLGRTYCVDAWLLPGFIAICQRHQPLTRDEGRRLGVDDAVLVACLRESVHVCSTKPTTDGISTMVRTCLASPDIVDKGPIPIAVSKAPSAKGSRAATPPDTKQPSPPQPKPPQAPPSKDANSGLESSNSLKTIPVASPPEPQLDASKSRKGNANGPSQVGLGASMSKANATTAKDAAKDAPNPPPSNAWTSSRGAPPPNASVSSATTGTNPWATRPPKWGKALESLSSAVAQVSAQIAEDADKEGKPGPSKI</sequence>
<dbReference type="InterPro" id="IPR000210">
    <property type="entry name" value="BTB/POZ_dom"/>
</dbReference>
<comment type="caution">
    <text evidence="3">The sequence shown here is derived from an EMBL/GenBank/DDBJ whole genome shotgun (WGS) entry which is preliminary data.</text>
</comment>
<feature type="compositionally biased region" description="Pro residues" evidence="1">
    <location>
        <begin position="315"/>
        <end position="326"/>
    </location>
</feature>
<protein>
    <recommendedName>
        <fullName evidence="2">BTB domain-containing protein</fullName>
    </recommendedName>
</protein>
<feature type="region of interest" description="Disordered" evidence="1">
    <location>
        <begin position="53"/>
        <end position="72"/>
    </location>
</feature>
<dbReference type="SMART" id="SM00225">
    <property type="entry name" value="BTB"/>
    <property type="match status" value="1"/>
</dbReference>
<evidence type="ECO:0000313" key="4">
    <source>
        <dbReference type="Proteomes" id="UP000298061"/>
    </source>
</evidence>
<dbReference type="Proteomes" id="UP000298061">
    <property type="component" value="Unassembled WGS sequence"/>
</dbReference>
<dbReference type="InterPro" id="IPR011333">
    <property type="entry name" value="SKP1/BTB/POZ_sf"/>
</dbReference>
<feature type="region of interest" description="Disordered" evidence="1">
    <location>
        <begin position="290"/>
        <end position="431"/>
    </location>
</feature>
<dbReference type="STRING" id="135208.A0A4Z0AD19"/>
<dbReference type="SUPFAM" id="SSF54695">
    <property type="entry name" value="POZ domain"/>
    <property type="match status" value="1"/>
</dbReference>
<proteinExistence type="predicted"/>
<dbReference type="Pfam" id="PF00651">
    <property type="entry name" value="BTB"/>
    <property type="match status" value="1"/>
</dbReference>
<evidence type="ECO:0000313" key="3">
    <source>
        <dbReference type="EMBL" id="TFY83748.1"/>
    </source>
</evidence>
<reference evidence="3 4" key="1">
    <citation type="submission" date="2019-02" db="EMBL/GenBank/DDBJ databases">
        <title>Genome sequencing of the rare red list fungi Hericium alpestre (H. flagellum).</title>
        <authorList>
            <person name="Buettner E."/>
            <person name="Kellner H."/>
        </authorList>
    </citation>
    <scope>NUCLEOTIDE SEQUENCE [LARGE SCALE GENOMIC DNA]</scope>
    <source>
        <strain evidence="3 4">DSM 108284</strain>
    </source>
</reference>
<feature type="compositionally biased region" description="Polar residues" evidence="1">
    <location>
        <begin position="21"/>
        <end position="34"/>
    </location>
</feature>
<evidence type="ECO:0000256" key="1">
    <source>
        <dbReference type="SAM" id="MobiDB-lite"/>
    </source>
</evidence>
<dbReference type="Gene3D" id="3.30.710.10">
    <property type="entry name" value="Potassium Channel Kv1.1, Chain A"/>
    <property type="match status" value="1"/>
</dbReference>
<feature type="compositionally biased region" description="Polar residues" evidence="1">
    <location>
        <begin position="411"/>
        <end position="423"/>
    </location>
</feature>
<gene>
    <name evidence="3" type="ORF">EWM64_g254</name>
</gene>
<accession>A0A4Z0AD19</accession>
<dbReference type="EMBL" id="SFCI01000011">
    <property type="protein sequence ID" value="TFY83748.1"/>
    <property type="molecule type" value="Genomic_DNA"/>
</dbReference>
<name>A0A4Z0AD19_9AGAM</name>
<dbReference type="PROSITE" id="PS50097">
    <property type="entry name" value="BTB"/>
    <property type="match status" value="1"/>
</dbReference>